<evidence type="ECO:0000313" key="2">
    <source>
        <dbReference type="EMBL" id="CDW72627.1"/>
    </source>
</evidence>
<keyword evidence="1" id="KW-1133">Transmembrane helix</keyword>
<dbReference type="Proteomes" id="UP000039865">
    <property type="component" value="Unassembled WGS sequence"/>
</dbReference>
<dbReference type="EMBL" id="CCKQ01001514">
    <property type="protein sequence ID" value="CDW72627.1"/>
    <property type="molecule type" value="Genomic_DNA"/>
</dbReference>
<keyword evidence="1" id="KW-0812">Transmembrane</keyword>
<feature type="transmembrane region" description="Helical" evidence="1">
    <location>
        <begin position="104"/>
        <end position="126"/>
    </location>
</feature>
<feature type="transmembrane region" description="Helical" evidence="1">
    <location>
        <begin position="211"/>
        <end position="230"/>
    </location>
</feature>
<evidence type="ECO:0000313" key="3">
    <source>
        <dbReference type="Proteomes" id="UP000039865"/>
    </source>
</evidence>
<keyword evidence="3" id="KW-1185">Reference proteome</keyword>
<dbReference type="PANTHER" id="PTHR32251">
    <property type="entry name" value="3-OXO-5-ALPHA-STEROID 4-DEHYDROGENASE"/>
    <property type="match status" value="1"/>
</dbReference>
<keyword evidence="1" id="KW-0472">Membrane</keyword>
<dbReference type="Pfam" id="PF06966">
    <property type="entry name" value="DUF1295"/>
    <property type="match status" value="1"/>
</dbReference>
<sequence>MQRKNNNKDIQANLENSRLNYQETEASSEVINDKTTKGQTLKIYQAINLQKAMMPVYLVGLMYYYGNFSDQMIVYSIMHGSYGLLWIIKHFTFPDKSFEDPISIFGAIMIWVLVLGPYLVPGWIIASGYSQEITDKKWIYSNLVVYIFSVSVMLCSDAQKSHILTIYRQFNLSTKEKPLLINNGFFKYTRNPNYLGEMSLYFTFAALSNHWISYSIIFMTWAIVLMPGMAKKDESLMRKPGWDQYSQQSWRLIPKINGSLRDSIIFYSISITSIIFFFKA</sequence>
<feature type="transmembrane region" description="Helical" evidence="1">
    <location>
        <begin position="72"/>
        <end position="92"/>
    </location>
</feature>
<proteinExistence type="predicted"/>
<accession>A0A077ZRX3</accession>
<gene>
    <name evidence="2" type="primary">Contig440.g487</name>
    <name evidence="2" type="ORF">STYLEM_1590</name>
</gene>
<dbReference type="PANTHER" id="PTHR32251:SF33">
    <property type="entry name" value="STEROID 5-ALPHA REDUCTASE C-TERMINAL DOMAIN-CONTAINING PROTEIN"/>
    <property type="match status" value="1"/>
</dbReference>
<dbReference type="Gene3D" id="1.20.120.1630">
    <property type="match status" value="1"/>
</dbReference>
<evidence type="ECO:0000256" key="1">
    <source>
        <dbReference type="SAM" id="Phobius"/>
    </source>
</evidence>
<name>A0A077ZRX3_STYLE</name>
<reference evidence="2 3" key="1">
    <citation type="submission" date="2014-06" db="EMBL/GenBank/DDBJ databases">
        <authorList>
            <person name="Swart Estienne"/>
        </authorList>
    </citation>
    <scope>NUCLEOTIDE SEQUENCE [LARGE SCALE GENOMIC DNA]</scope>
    <source>
        <strain evidence="2 3">130c</strain>
    </source>
</reference>
<protein>
    <submittedName>
        <fullName evidence="2">Steroid 5-alpha reductase c-terminal domain-containing protein</fullName>
    </submittedName>
</protein>
<dbReference type="InParanoid" id="A0A077ZRX3"/>
<dbReference type="GO" id="GO:0016020">
    <property type="term" value="C:membrane"/>
    <property type="evidence" value="ECO:0007669"/>
    <property type="project" value="TreeGrafter"/>
</dbReference>
<dbReference type="InterPro" id="IPR010721">
    <property type="entry name" value="UstE-like"/>
</dbReference>
<dbReference type="OMA" id="IQIRWIV"/>
<feature type="transmembrane region" description="Helical" evidence="1">
    <location>
        <begin position="138"/>
        <end position="156"/>
    </location>
</feature>
<dbReference type="PROSITE" id="PS50244">
    <property type="entry name" value="S5A_REDUCTASE"/>
    <property type="match status" value="1"/>
</dbReference>
<dbReference type="OrthoDB" id="67965at2759"/>
<dbReference type="AlphaFoldDB" id="A0A077ZRX3"/>
<organism evidence="2 3">
    <name type="scientific">Stylonychia lemnae</name>
    <name type="common">Ciliate</name>
    <dbReference type="NCBI Taxonomy" id="5949"/>
    <lineage>
        <taxon>Eukaryota</taxon>
        <taxon>Sar</taxon>
        <taxon>Alveolata</taxon>
        <taxon>Ciliophora</taxon>
        <taxon>Intramacronucleata</taxon>
        <taxon>Spirotrichea</taxon>
        <taxon>Stichotrichia</taxon>
        <taxon>Sporadotrichida</taxon>
        <taxon>Oxytrichidae</taxon>
        <taxon>Stylonychinae</taxon>
        <taxon>Stylonychia</taxon>
    </lineage>
</organism>